<dbReference type="EMBL" id="CP114040">
    <property type="protein sequence ID" value="WAS90088.1"/>
    <property type="molecule type" value="Genomic_DNA"/>
</dbReference>
<dbReference type="InterPro" id="IPR032710">
    <property type="entry name" value="NTF2-like_dom_sf"/>
</dbReference>
<dbReference type="NCBIfam" id="TIGR02246">
    <property type="entry name" value="SgcJ/EcaC family oxidoreductase"/>
    <property type="match status" value="1"/>
</dbReference>
<gene>
    <name evidence="2" type="ORF">O0S08_28170</name>
</gene>
<dbReference type="InterPro" id="IPR037401">
    <property type="entry name" value="SnoaL-like"/>
</dbReference>
<dbReference type="Pfam" id="PF13474">
    <property type="entry name" value="SnoaL_3"/>
    <property type="match status" value="1"/>
</dbReference>
<evidence type="ECO:0000313" key="2">
    <source>
        <dbReference type="EMBL" id="WAS90088.1"/>
    </source>
</evidence>
<dbReference type="SUPFAM" id="SSF54427">
    <property type="entry name" value="NTF2-like"/>
    <property type="match status" value="1"/>
</dbReference>
<accession>A0ABY7GT01</accession>
<feature type="domain" description="SnoaL-like" evidence="1">
    <location>
        <begin position="14"/>
        <end position="124"/>
    </location>
</feature>
<protein>
    <submittedName>
        <fullName evidence="2">SgcJ/EcaC family oxidoreductase</fullName>
    </submittedName>
</protein>
<keyword evidence="3" id="KW-1185">Reference proteome</keyword>
<evidence type="ECO:0000259" key="1">
    <source>
        <dbReference type="Pfam" id="PF13474"/>
    </source>
</evidence>
<reference evidence="2" key="1">
    <citation type="submission" date="2022-11" db="EMBL/GenBank/DDBJ databases">
        <title>Minimal conservation of predation-associated metabolite biosynthetic gene clusters underscores biosynthetic potential of Myxococcota including descriptions for ten novel species: Archangium lansinium sp. nov., Myxococcus landrumus sp. nov., Nannocystis bai.</title>
        <authorList>
            <person name="Ahearne A."/>
            <person name="Stevens C."/>
            <person name="Dowd S."/>
        </authorList>
    </citation>
    <scope>NUCLEOTIDE SEQUENCE</scope>
    <source>
        <strain evidence="2">Fl3</strain>
    </source>
</reference>
<proteinExistence type="predicted"/>
<dbReference type="InterPro" id="IPR011944">
    <property type="entry name" value="Steroid_delta5-4_isomerase"/>
</dbReference>
<name>A0ABY7GT01_9BACT</name>
<organism evidence="2 3">
    <name type="scientific">Nannocystis punicea</name>
    <dbReference type="NCBI Taxonomy" id="2995304"/>
    <lineage>
        <taxon>Bacteria</taxon>
        <taxon>Pseudomonadati</taxon>
        <taxon>Myxococcota</taxon>
        <taxon>Polyangia</taxon>
        <taxon>Nannocystales</taxon>
        <taxon>Nannocystaceae</taxon>
        <taxon>Nannocystis</taxon>
    </lineage>
</organism>
<dbReference type="Gene3D" id="3.10.450.50">
    <property type="match status" value="1"/>
</dbReference>
<evidence type="ECO:0000313" key="3">
    <source>
        <dbReference type="Proteomes" id="UP001164459"/>
    </source>
</evidence>
<dbReference type="RefSeq" id="WP_269032422.1">
    <property type="nucleotide sequence ID" value="NZ_CP114040.1"/>
</dbReference>
<dbReference type="Proteomes" id="UP001164459">
    <property type="component" value="Chromosome"/>
</dbReference>
<sequence length="157" mass="17350">MNDDARDIREHVLRTWEAWGRGDARAYAALFAPEVDYVAFDGSIARGREEVERGHAALFSTVLRATALRGEVEDVRLVGADAAVAHALGAVVWPWQQGLPPDRLSRQTYVLVRAGEGWTIAAFHNTRVRPVPPPGSPGFKVFAWFVRLRLRLHGVGG</sequence>